<name>A0A0C2CSZ2_9BACT</name>
<accession>A0A0C2CSZ2</accession>
<comment type="caution">
    <text evidence="1">The sequence shown here is derived from an EMBL/GenBank/DDBJ whole genome shotgun (WGS) entry which is preliminary data.</text>
</comment>
<reference evidence="1 2" key="1">
    <citation type="submission" date="2014-12" db="EMBL/GenBank/DDBJ databases">
        <title>Genome assembly of Enhygromyxa salina DSM 15201.</title>
        <authorList>
            <person name="Sharma G."/>
            <person name="Subramanian S."/>
        </authorList>
    </citation>
    <scope>NUCLEOTIDE SEQUENCE [LARGE SCALE GENOMIC DNA]</scope>
    <source>
        <strain evidence="1 2">DSM 15201</strain>
    </source>
</reference>
<proteinExistence type="predicted"/>
<dbReference type="EMBL" id="JMCC02000120">
    <property type="protein sequence ID" value="KIG12715.1"/>
    <property type="molecule type" value="Genomic_DNA"/>
</dbReference>
<gene>
    <name evidence="1" type="ORF">DB30_01073</name>
</gene>
<organism evidence="1 2">
    <name type="scientific">Enhygromyxa salina</name>
    <dbReference type="NCBI Taxonomy" id="215803"/>
    <lineage>
        <taxon>Bacteria</taxon>
        <taxon>Pseudomonadati</taxon>
        <taxon>Myxococcota</taxon>
        <taxon>Polyangia</taxon>
        <taxon>Nannocystales</taxon>
        <taxon>Nannocystaceae</taxon>
        <taxon>Enhygromyxa</taxon>
    </lineage>
</organism>
<dbReference type="AlphaFoldDB" id="A0A0C2CSZ2"/>
<evidence type="ECO:0000313" key="1">
    <source>
        <dbReference type="EMBL" id="KIG12715.1"/>
    </source>
</evidence>
<protein>
    <submittedName>
        <fullName evidence="1">Uncharacterized protein</fullName>
    </submittedName>
</protein>
<evidence type="ECO:0000313" key="2">
    <source>
        <dbReference type="Proteomes" id="UP000031599"/>
    </source>
</evidence>
<dbReference type="Proteomes" id="UP000031599">
    <property type="component" value="Unassembled WGS sequence"/>
</dbReference>
<sequence>MSPASASCTLAVFGLVMVGALLGCTEDPTETGRSSIAEVSASDDAVNGHLGRVHLVLQPRPDEIEPEPQLQIHARFVEYHGVSEDFVRARTNLPLPVWDQLVVGQCIASEKLLPIATAPRASGQRELSLVDAGDLRILLGSRELVAPLALVPDILPWLSGVEYAHVDDRIPRLAVEPDGTSPILVSVDGSPDGGLEAFSASVAVPVPLVLDTATVANDRLTIDWRPPGHNPQTIVLRLQAFTPGEDGVREPTGEEVTCLVSDTGRADLALGPLAGAGLGAEAELLRVSASRFDTLRINAGSFGNVDVFVELRAQKTLPLL</sequence>